<gene>
    <name evidence="3" type="ORF">G3M56_010160</name>
</gene>
<keyword evidence="4" id="KW-1185">Reference proteome</keyword>
<dbReference type="KEGG" id="soa:G3M56_010160"/>
<dbReference type="GO" id="GO:0005829">
    <property type="term" value="C:cytosol"/>
    <property type="evidence" value="ECO:0007669"/>
    <property type="project" value="TreeGrafter"/>
</dbReference>
<comment type="similarity">
    <text evidence="1 2">Belongs to the UPF0301 (AlgH) family.</text>
</comment>
<evidence type="ECO:0000313" key="3">
    <source>
        <dbReference type="EMBL" id="QQL44256.1"/>
    </source>
</evidence>
<dbReference type="AlphaFoldDB" id="A0A6B3L1Z2"/>
<dbReference type="Gene3D" id="3.40.1740.10">
    <property type="entry name" value="VC0467-like"/>
    <property type="match status" value="1"/>
</dbReference>
<dbReference type="SUPFAM" id="SSF143456">
    <property type="entry name" value="VC0467-like"/>
    <property type="match status" value="1"/>
</dbReference>
<dbReference type="PANTHER" id="PTHR30327:SF1">
    <property type="entry name" value="UPF0301 PROTEIN YQGE"/>
    <property type="match status" value="1"/>
</dbReference>
<accession>A0A6B3L1Z2</accession>
<dbReference type="EMBL" id="CP066776">
    <property type="protein sequence ID" value="QQL44256.1"/>
    <property type="molecule type" value="Genomic_DNA"/>
</dbReference>
<dbReference type="PANTHER" id="PTHR30327">
    <property type="entry name" value="UNCHARACTERIZED PROTEIN YQGE"/>
    <property type="match status" value="1"/>
</dbReference>
<dbReference type="RefSeq" id="WP_164362326.1">
    <property type="nucleotide sequence ID" value="NZ_CP066776.1"/>
</dbReference>
<dbReference type="InterPro" id="IPR003774">
    <property type="entry name" value="AlgH-like"/>
</dbReference>
<evidence type="ECO:0000256" key="2">
    <source>
        <dbReference type="HAMAP-Rule" id="MF_00758"/>
    </source>
</evidence>
<protein>
    <recommendedName>
        <fullName evidence="2">UPF0301 protein G3M56_010160</fullName>
    </recommendedName>
</protein>
<name>A0A6B3L1Z2_9BACT</name>
<reference evidence="3 4" key="1">
    <citation type="submission" date="2020-12" db="EMBL/GenBank/DDBJ databases">
        <title>Sulforoseuscoccus oceanibium gen. nov., sp. nov., a representative of the phylum Verrucomicrobia with special cytoplasmic membrane, and proposal of Sulforoseuscoccusaceae fam. nov.</title>
        <authorList>
            <person name="Xi F."/>
        </authorList>
    </citation>
    <scope>NUCLEOTIDE SEQUENCE [LARGE SCALE GENOMIC DNA]</scope>
    <source>
        <strain evidence="3 4">T37</strain>
    </source>
</reference>
<dbReference type="Pfam" id="PF02622">
    <property type="entry name" value="DUF179"/>
    <property type="match status" value="1"/>
</dbReference>
<sequence length="180" mass="20107">MTEKSPLEGQLLVATPVLRDPHFFHSVIYLSDHDDDGAHGLVLNMPVESSVRELLRGQEFDALSDVPVYRGGPVNQDKLTFAKLDWDNSKQSFTFENHLSSTAATEAFQKGEDVRAFVGYSGWTAGQLENELEENAWVTHPPIAAVSFTDATPQLWSTVLRSMGPFYELLTTTPRRPELN</sequence>
<organism evidence="3 4">
    <name type="scientific">Sulfuriroseicoccus oceanibius</name>
    <dbReference type="NCBI Taxonomy" id="2707525"/>
    <lineage>
        <taxon>Bacteria</taxon>
        <taxon>Pseudomonadati</taxon>
        <taxon>Verrucomicrobiota</taxon>
        <taxon>Verrucomicrobiia</taxon>
        <taxon>Verrucomicrobiales</taxon>
        <taxon>Verrucomicrobiaceae</taxon>
        <taxon>Sulfuriroseicoccus</taxon>
    </lineage>
</organism>
<evidence type="ECO:0000313" key="4">
    <source>
        <dbReference type="Proteomes" id="UP000475117"/>
    </source>
</evidence>
<evidence type="ECO:0000256" key="1">
    <source>
        <dbReference type="ARBA" id="ARBA00009600"/>
    </source>
</evidence>
<proteinExistence type="inferred from homology"/>
<dbReference type="Proteomes" id="UP000475117">
    <property type="component" value="Chromosome"/>
</dbReference>
<dbReference type="HAMAP" id="MF_00758">
    <property type="entry name" value="UPF0301"/>
    <property type="match status" value="1"/>
</dbReference>